<dbReference type="Proteomes" id="UP000092583">
    <property type="component" value="Unassembled WGS sequence"/>
</dbReference>
<evidence type="ECO:0000256" key="8">
    <source>
        <dbReference type="ARBA" id="ARBA00047514"/>
    </source>
</evidence>
<keyword evidence="4" id="KW-0067">ATP-binding</keyword>
<dbReference type="PANTHER" id="PTHR21348:SF2">
    <property type="entry name" value="SULFIREDOXIN-1"/>
    <property type="match status" value="1"/>
</dbReference>
<reference evidence="12" key="2">
    <citation type="submission" date="2013-12" db="EMBL/GenBank/DDBJ databases">
        <title>Evolution of pathogenesis and genome organization in the Tremellales.</title>
        <authorList>
            <person name="Cuomo C."/>
            <person name="Litvintseva A."/>
            <person name="Heitman J."/>
            <person name="Chen Y."/>
            <person name="Sun S."/>
            <person name="Springer D."/>
            <person name="Dromer F."/>
            <person name="Young S."/>
            <person name="Zeng Q."/>
            <person name="Chapman S."/>
            <person name="Gujja S."/>
            <person name="Saif S."/>
            <person name="Birren B."/>
        </authorList>
    </citation>
    <scope>NUCLEOTIDE SEQUENCE [LARGE SCALE GENOMIC DNA]</scope>
    <source>
        <strain evidence="12">CBS 10435</strain>
    </source>
</reference>
<dbReference type="PANTHER" id="PTHR21348">
    <property type="match status" value="1"/>
</dbReference>
<feature type="domain" description="ParB-like N-terminal" evidence="10">
    <location>
        <begin position="41"/>
        <end position="144"/>
    </location>
</feature>
<dbReference type="InterPro" id="IPR036086">
    <property type="entry name" value="ParB/Sulfiredoxin_sf"/>
</dbReference>
<feature type="compositionally biased region" description="Polar residues" evidence="9">
    <location>
        <begin position="19"/>
        <end position="37"/>
    </location>
</feature>
<sequence length="145" mass="16033">MSTTTDAPATSCLPEQLKPQPQSNPSTSDVRPTSSVFARNEESPIHNVPMRVIRRPLPSELDEAKVQTFMDEMKAGDTFTPIEIIKVKSPLKINPTGPPETFYFAMGGCHRYEATKRLGLETIRAKIIEVPASQMRIYLGAGSPF</sequence>
<reference evidence="11 12" key="1">
    <citation type="submission" date="2013-07" db="EMBL/GenBank/DDBJ databases">
        <title>The Genome Sequence of Kwoniella mangroviensis CBS10435.</title>
        <authorList>
            <consortium name="The Broad Institute Genome Sequencing Platform"/>
            <person name="Cuomo C."/>
            <person name="Litvintseva A."/>
            <person name="Chen Y."/>
            <person name="Heitman J."/>
            <person name="Sun S."/>
            <person name="Springer D."/>
            <person name="Dromer F."/>
            <person name="Young S.K."/>
            <person name="Zeng Q."/>
            <person name="Gargeya S."/>
            <person name="Fitzgerald M."/>
            <person name="Abouelleil A."/>
            <person name="Alvarado L."/>
            <person name="Berlin A.M."/>
            <person name="Chapman S.B."/>
            <person name="Dewar J."/>
            <person name="Goldberg J."/>
            <person name="Griggs A."/>
            <person name="Gujja S."/>
            <person name="Hansen M."/>
            <person name="Howarth C."/>
            <person name="Imamovic A."/>
            <person name="Larimer J."/>
            <person name="McCowan C."/>
            <person name="Murphy C."/>
            <person name="Pearson M."/>
            <person name="Priest M."/>
            <person name="Roberts A."/>
            <person name="Saif S."/>
            <person name="Shea T."/>
            <person name="Sykes S."/>
            <person name="Wortman J."/>
            <person name="Nusbaum C."/>
            <person name="Birren B."/>
        </authorList>
    </citation>
    <scope>NUCLEOTIDE SEQUENCE [LARGE SCALE GENOMIC DNA]</scope>
    <source>
        <strain evidence="11 12">CBS 10435</strain>
    </source>
</reference>
<comment type="catalytic activity">
    <reaction evidence="8">
        <text>S-hydroxy-S-oxy-L-cysteinyl-[peroxiredoxin] + [protein]-dithiol + ATP = S-hydroxy-L-cysteinyl-[peroxiredoxin] + [protein]-disulfide + ADP + phosphate</text>
        <dbReference type="Rhea" id="RHEA:17545"/>
        <dbReference type="Rhea" id="RHEA-COMP:10593"/>
        <dbReference type="Rhea" id="RHEA-COMP:10594"/>
        <dbReference type="Rhea" id="RHEA-COMP:13681"/>
        <dbReference type="Rhea" id="RHEA-COMP:17976"/>
        <dbReference type="ChEBI" id="CHEBI:29950"/>
        <dbReference type="ChEBI" id="CHEBI:30616"/>
        <dbReference type="ChEBI" id="CHEBI:43474"/>
        <dbReference type="ChEBI" id="CHEBI:50058"/>
        <dbReference type="ChEBI" id="CHEBI:61973"/>
        <dbReference type="ChEBI" id="CHEBI:61974"/>
        <dbReference type="ChEBI" id="CHEBI:456216"/>
        <dbReference type="EC" id="1.8.98.2"/>
    </reaction>
</comment>
<accession>A0A1B9IHD2</accession>
<dbReference type="SUPFAM" id="SSF110849">
    <property type="entry name" value="ParB/Sulfiredoxin"/>
    <property type="match status" value="1"/>
</dbReference>
<keyword evidence="7" id="KW-1015">Disulfide bond</keyword>
<feature type="region of interest" description="Disordered" evidence="9">
    <location>
        <begin position="1"/>
        <end position="43"/>
    </location>
</feature>
<dbReference type="GO" id="GO:0005737">
    <property type="term" value="C:cytoplasm"/>
    <property type="evidence" value="ECO:0007669"/>
    <property type="project" value="TreeGrafter"/>
</dbReference>
<evidence type="ECO:0000256" key="3">
    <source>
        <dbReference type="ARBA" id="ARBA00022741"/>
    </source>
</evidence>
<dbReference type="STRING" id="1331196.A0A1B9IHD2"/>
<gene>
    <name evidence="11" type="ORF">L486_07916</name>
</gene>
<comment type="similarity">
    <text evidence="1">Belongs to the sulfiredoxin family.</text>
</comment>
<protein>
    <recommendedName>
        <fullName evidence="2">sulfiredoxin</fullName>
        <ecNumber evidence="2">1.8.98.2</ecNumber>
    </recommendedName>
</protein>
<dbReference type="InterPro" id="IPR016692">
    <property type="entry name" value="Sulfiredoxin"/>
</dbReference>
<evidence type="ECO:0000256" key="2">
    <source>
        <dbReference type="ARBA" id="ARBA00013055"/>
    </source>
</evidence>
<dbReference type="EMBL" id="KI669469">
    <property type="protein sequence ID" value="OCF54780.1"/>
    <property type="molecule type" value="Genomic_DNA"/>
</dbReference>
<evidence type="ECO:0000256" key="4">
    <source>
        <dbReference type="ARBA" id="ARBA00022840"/>
    </source>
</evidence>
<keyword evidence="3" id="KW-0547">Nucleotide-binding</keyword>
<dbReference type="GO" id="GO:0032542">
    <property type="term" value="F:sulfiredoxin activity"/>
    <property type="evidence" value="ECO:0007669"/>
    <property type="project" value="UniProtKB-EC"/>
</dbReference>
<dbReference type="OrthoDB" id="10023328at2759"/>
<evidence type="ECO:0000259" key="10">
    <source>
        <dbReference type="SMART" id="SM00470"/>
    </source>
</evidence>
<evidence type="ECO:0000313" key="12">
    <source>
        <dbReference type="Proteomes" id="UP000092583"/>
    </source>
</evidence>
<evidence type="ECO:0000256" key="7">
    <source>
        <dbReference type="ARBA" id="ARBA00023157"/>
    </source>
</evidence>
<dbReference type="InterPro" id="IPR003115">
    <property type="entry name" value="ParB_N"/>
</dbReference>
<dbReference type="Gene3D" id="3.90.1530.10">
    <property type="entry name" value="Conserved hypothetical protein from pyrococcus furiosus pfu- 392566-001, ParB domain"/>
    <property type="match status" value="1"/>
</dbReference>
<dbReference type="Pfam" id="PF02195">
    <property type="entry name" value="ParB_N"/>
    <property type="match status" value="1"/>
</dbReference>
<organism evidence="11 12">
    <name type="scientific">Kwoniella mangroviensis CBS 10435</name>
    <dbReference type="NCBI Taxonomy" id="1331196"/>
    <lineage>
        <taxon>Eukaryota</taxon>
        <taxon>Fungi</taxon>
        <taxon>Dikarya</taxon>
        <taxon>Basidiomycota</taxon>
        <taxon>Agaricomycotina</taxon>
        <taxon>Tremellomycetes</taxon>
        <taxon>Tremellales</taxon>
        <taxon>Cryptococcaceae</taxon>
        <taxon>Kwoniella</taxon>
    </lineage>
</organism>
<name>A0A1B9IHD2_9TREE</name>
<dbReference type="GO" id="GO:0034599">
    <property type="term" value="P:cellular response to oxidative stress"/>
    <property type="evidence" value="ECO:0007669"/>
    <property type="project" value="TreeGrafter"/>
</dbReference>
<dbReference type="AlphaFoldDB" id="A0A1B9IHD2"/>
<evidence type="ECO:0000256" key="5">
    <source>
        <dbReference type="ARBA" id="ARBA00022862"/>
    </source>
</evidence>
<evidence type="ECO:0000256" key="1">
    <source>
        <dbReference type="ARBA" id="ARBA00009609"/>
    </source>
</evidence>
<keyword evidence="12" id="KW-1185">Reference proteome</keyword>
<dbReference type="GO" id="GO:0005524">
    <property type="term" value="F:ATP binding"/>
    <property type="evidence" value="ECO:0007669"/>
    <property type="project" value="UniProtKB-KW"/>
</dbReference>
<dbReference type="CDD" id="cd16395">
    <property type="entry name" value="Srx"/>
    <property type="match status" value="1"/>
</dbReference>
<evidence type="ECO:0000313" key="11">
    <source>
        <dbReference type="EMBL" id="OCF54780.1"/>
    </source>
</evidence>
<keyword evidence="5" id="KW-0049">Antioxidant</keyword>
<dbReference type="SMART" id="SM00470">
    <property type="entry name" value="ParB"/>
    <property type="match status" value="1"/>
</dbReference>
<dbReference type="EC" id="1.8.98.2" evidence="2"/>
<keyword evidence="6" id="KW-0560">Oxidoreductase</keyword>
<evidence type="ECO:0000256" key="6">
    <source>
        <dbReference type="ARBA" id="ARBA00023002"/>
    </source>
</evidence>
<evidence type="ECO:0000256" key="9">
    <source>
        <dbReference type="SAM" id="MobiDB-lite"/>
    </source>
</evidence>
<proteinExistence type="inferred from homology"/>